<evidence type="ECO:0000256" key="4">
    <source>
        <dbReference type="ARBA" id="ARBA00023239"/>
    </source>
</evidence>
<evidence type="ECO:0000256" key="2">
    <source>
        <dbReference type="ARBA" id="ARBA00022723"/>
    </source>
</evidence>
<dbReference type="InterPro" id="IPR011057">
    <property type="entry name" value="Mss4-like_sf"/>
</dbReference>
<evidence type="ECO:0000259" key="5">
    <source>
        <dbReference type="PROSITE" id="PS51891"/>
    </source>
</evidence>
<accession>A0ABW8UW24</accession>
<name>A0ABW8UW24_9RHOB</name>
<dbReference type="PANTHER" id="PTHR33337:SF40">
    <property type="entry name" value="CENP-V_GFA DOMAIN-CONTAINING PROTEIN-RELATED"/>
    <property type="match status" value="1"/>
</dbReference>
<evidence type="ECO:0000256" key="3">
    <source>
        <dbReference type="ARBA" id="ARBA00022833"/>
    </source>
</evidence>
<feature type="domain" description="CENP-V/GFA" evidence="5">
    <location>
        <begin position="3"/>
        <end position="98"/>
    </location>
</feature>
<gene>
    <name evidence="6" type="ORF">ACERZ8_15830</name>
</gene>
<keyword evidence="4" id="KW-0456">Lyase</keyword>
<keyword evidence="7" id="KW-1185">Reference proteome</keyword>
<dbReference type="PROSITE" id="PS51891">
    <property type="entry name" value="CENP_V_GFA"/>
    <property type="match status" value="1"/>
</dbReference>
<dbReference type="RefSeq" id="WP_407593109.1">
    <property type="nucleotide sequence ID" value="NZ_JBHDIY010000002.1"/>
</dbReference>
<organism evidence="6 7">
    <name type="scientific">Tateyamaria armeniaca</name>
    <dbReference type="NCBI Taxonomy" id="2518930"/>
    <lineage>
        <taxon>Bacteria</taxon>
        <taxon>Pseudomonadati</taxon>
        <taxon>Pseudomonadota</taxon>
        <taxon>Alphaproteobacteria</taxon>
        <taxon>Rhodobacterales</taxon>
        <taxon>Roseobacteraceae</taxon>
        <taxon>Tateyamaria</taxon>
    </lineage>
</organism>
<keyword evidence="3" id="KW-0862">Zinc</keyword>
<keyword evidence="2" id="KW-0479">Metal-binding</keyword>
<evidence type="ECO:0000256" key="1">
    <source>
        <dbReference type="ARBA" id="ARBA00005495"/>
    </source>
</evidence>
<comment type="caution">
    <text evidence="6">The sequence shown here is derived from an EMBL/GenBank/DDBJ whole genome shotgun (WGS) entry which is preliminary data.</text>
</comment>
<protein>
    <submittedName>
        <fullName evidence="6">GFA family protein</fullName>
    </submittedName>
</protein>
<sequence>MTYAGGCQCGEVRLVATGAPRRVGICHCLDCRRHHGAAFYAAAVFEDAAVQVTGAVRSYEGRAFCRHCGSPVYARSEGEIEVHLGALDPPHDLVPTYELWCIRRAEWLPPFAGTTCYARNRD</sequence>
<dbReference type="PANTHER" id="PTHR33337">
    <property type="entry name" value="GFA DOMAIN-CONTAINING PROTEIN"/>
    <property type="match status" value="1"/>
</dbReference>
<evidence type="ECO:0000313" key="7">
    <source>
        <dbReference type="Proteomes" id="UP001627408"/>
    </source>
</evidence>
<reference evidence="6 7" key="1">
    <citation type="submission" date="2024-08" db="EMBL/GenBank/DDBJ databases">
        <title>Tateyamaria sp. nov., isolated from marine algae.</title>
        <authorList>
            <person name="Choi B.J."/>
            <person name="Kim J.M."/>
            <person name="Lee J.K."/>
            <person name="Choi D.G."/>
            <person name="Bayburt H."/>
            <person name="Baek J.H."/>
            <person name="Han D.M."/>
            <person name="Jeon C.O."/>
        </authorList>
    </citation>
    <scope>NUCLEOTIDE SEQUENCE [LARGE SCALE GENOMIC DNA]</scope>
    <source>
        <strain evidence="6 7">KMU-156</strain>
    </source>
</reference>
<dbReference type="Pfam" id="PF04828">
    <property type="entry name" value="GFA"/>
    <property type="match status" value="1"/>
</dbReference>
<evidence type="ECO:0000313" key="6">
    <source>
        <dbReference type="EMBL" id="MFL4471276.1"/>
    </source>
</evidence>
<dbReference type="EMBL" id="JBHDIY010000002">
    <property type="protein sequence ID" value="MFL4471276.1"/>
    <property type="molecule type" value="Genomic_DNA"/>
</dbReference>
<comment type="similarity">
    <text evidence="1">Belongs to the Gfa family.</text>
</comment>
<dbReference type="SUPFAM" id="SSF51316">
    <property type="entry name" value="Mss4-like"/>
    <property type="match status" value="1"/>
</dbReference>
<proteinExistence type="inferred from homology"/>
<dbReference type="Proteomes" id="UP001627408">
    <property type="component" value="Unassembled WGS sequence"/>
</dbReference>
<dbReference type="Gene3D" id="3.90.1590.10">
    <property type="entry name" value="glutathione-dependent formaldehyde- activating enzyme (gfa)"/>
    <property type="match status" value="1"/>
</dbReference>
<dbReference type="InterPro" id="IPR006913">
    <property type="entry name" value="CENP-V/GFA"/>
</dbReference>